<dbReference type="Proteomes" id="UP000887458">
    <property type="component" value="Unassembled WGS sequence"/>
</dbReference>
<evidence type="ECO:0000313" key="1">
    <source>
        <dbReference type="EMBL" id="KAH9417570.1"/>
    </source>
</evidence>
<evidence type="ECO:0000313" key="2">
    <source>
        <dbReference type="Proteomes" id="UP000887458"/>
    </source>
</evidence>
<protein>
    <submittedName>
        <fullName evidence="1">Uncharacterized protein</fullName>
    </submittedName>
</protein>
<sequence length="59" mass="7033">MKWNVFVCYSAMNKTITDHHCFLSHTNIDEINKKFKEDTKYMTQRVDDDDDDQMTNVNG</sequence>
<dbReference type="EMBL" id="NJHN03000075">
    <property type="protein sequence ID" value="KAH9417570.1"/>
    <property type="molecule type" value="Genomic_DNA"/>
</dbReference>
<organism evidence="1 2">
    <name type="scientific">Dermatophagoides pteronyssinus</name>
    <name type="common">European house dust mite</name>
    <dbReference type="NCBI Taxonomy" id="6956"/>
    <lineage>
        <taxon>Eukaryota</taxon>
        <taxon>Metazoa</taxon>
        <taxon>Ecdysozoa</taxon>
        <taxon>Arthropoda</taxon>
        <taxon>Chelicerata</taxon>
        <taxon>Arachnida</taxon>
        <taxon>Acari</taxon>
        <taxon>Acariformes</taxon>
        <taxon>Sarcoptiformes</taxon>
        <taxon>Astigmata</taxon>
        <taxon>Psoroptidia</taxon>
        <taxon>Analgoidea</taxon>
        <taxon>Pyroglyphidae</taxon>
        <taxon>Dermatophagoidinae</taxon>
        <taxon>Dermatophagoides</taxon>
    </lineage>
</organism>
<reference evidence="1 2" key="2">
    <citation type="journal article" date="2022" name="Mol. Biol. Evol.">
        <title>Comparative Genomics Reveals Insights into the Divergent Evolution of Astigmatic Mites and Household Pest Adaptations.</title>
        <authorList>
            <person name="Xiong Q."/>
            <person name="Wan A.T."/>
            <person name="Liu X."/>
            <person name="Fung C.S."/>
            <person name="Xiao X."/>
            <person name="Malainual N."/>
            <person name="Hou J."/>
            <person name="Wang L."/>
            <person name="Wang M."/>
            <person name="Yang K.Y."/>
            <person name="Cui Y."/>
            <person name="Leung E.L."/>
            <person name="Nong W."/>
            <person name="Shin S.K."/>
            <person name="Au S.W."/>
            <person name="Jeong K.Y."/>
            <person name="Chew F.T."/>
            <person name="Hui J.H."/>
            <person name="Leung T.F."/>
            <person name="Tungtrongchitr A."/>
            <person name="Zhong N."/>
            <person name="Liu Z."/>
            <person name="Tsui S.K."/>
        </authorList>
    </citation>
    <scope>NUCLEOTIDE SEQUENCE [LARGE SCALE GENOMIC DNA]</scope>
    <source>
        <strain evidence="1">Derp</strain>
    </source>
</reference>
<name>A0ABQ8J5C8_DERPT</name>
<comment type="caution">
    <text evidence="1">The sequence shown here is derived from an EMBL/GenBank/DDBJ whole genome shotgun (WGS) entry which is preliminary data.</text>
</comment>
<gene>
    <name evidence="1" type="ORF">DERP_010384</name>
</gene>
<reference evidence="1 2" key="1">
    <citation type="journal article" date="2018" name="J. Allergy Clin. Immunol.">
        <title>High-quality assembly of Dermatophagoides pteronyssinus genome and transcriptome reveals a wide range of novel allergens.</title>
        <authorList>
            <person name="Liu X.Y."/>
            <person name="Yang K.Y."/>
            <person name="Wang M.Q."/>
            <person name="Kwok J.S."/>
            <person name="Zeng X."/>
            <person name="Yang Z."/>
            <person name="Xiao X.J."/>
            <person name="Lau C.P."/>
            <person name="Li Y."/>
            <person name="Huang Z.M."/>
            <person name="Ba J.G."/>
            <person name="Yim A.K."/>
            <person name="Ouyang C.Y."/>
            <person name="Ngai S.M."/>
            <person name="Chan T.F."/>
            <person name="Leung E.L."/>
            <person name="Liu L."/>
            <person name="Liu Z.G."/>
            <person name="Tsui S.K."/>
        </authorList>
    </citation>
    <scope>NUCLEOTIDE SEQUENCE [LARGE SCALE GENOMIC DNA]</scope>
    <source>
        <strain evidence="1">Derp</strain>
    </source>
</reference>
<keyword evidence="2" id="KW-1185">Reference proteome</keyword>
<proteinExistence type="predicted"/>
<accession>A0ABQ8J5C8</accession>